<evidence type="ECO:0000256" key="7">
    <source>
        <dbReference type="SAM" id="MobiDB-lite"/>
    </source>
</evidence>
<dbReference type="PANTHER" id="PTHR34582">
    <property type="entry name" value="UPF0702 TRANSMEMBRANE PROTEIN YCAP"/>
    <property type="match status" value="1"/>
</dbReference>
<evidence type="ECO:0000256" key="8">
    <source>
        <dbReference type="SAM" id="Phobius"/>
    </source>
</evidence>
<dbReference type="InterPro" id="IPR023090">
    <property type="entry name" value="UPF0702_alpha/beta_dom_sf"/>
</dbReference>
<dbReference type="Proteomes" id="UP000222056">
    <property type="component" value="Unassembled WGS sequence"/>
</dbReference>
<evidence type="ECO:0000256" key="1">
    <source>
        <dbReference type="ARBA" id="ARBA00004651"/>
    </source>
</evidence>
<evidence type="ECO:0000259" key="9">
    <source>
        <dbReference type="Pfam" id="PF04239"/>
    </source>
</evidence>
<comment type="similarity">
    <text evidence="2">Belongs to the UPF0702 family.</text>
</comment>
<proteinExistence type="inferred from homology"/>
<dbReference type="GO" id="GO:0005886">
    <property type="term" value="C:plasma membrane"/>
    <property type="evidence" value="ECO:0007669"/>
    <property type="project" value="UniProtKB-SubCell"/>
</dbReference>
<feature type="compositionally biased region" description="Basic residues" evidence="7">
    <location>
        <begin position="202"/>
        <end position="213"/>
    </location>
</feature>
<organism evidence="10 11">
    <name type="scientific">Thermoleophilum album</name>
    <dbReference type="NCBI Taxonomy" id="29539"/>
    <lineage>
        <taxon>Bacteria</taxon>
        <taxon>Bacillati</taxon>
        <taxon>Actinomycetota</taxon>
        <taxon>Thermoleophilia</taxon>
        <taxon>Thermoleophilales</taxon>
        <taxon>Thermoleophilaceae</taxon>
        <taxon>Thermoleophilum</taxon>
    </lineage>
</organism>
<evidence type="ECO:0000256" key="6">
    <source>
        <dbReference type="ARBA" id="ARBA00023136"/>
    </source>
</evidence>
<keyword evidence="5 8" id="KW-1133">Transmembrane helix</keyword>
<evidence type="ECO:0000256" key="4">
    <source>
        <dbReference type="ARBA" id="ARBA00022692"/>
    </source>
</evidence>
<feature type="compositionally biased region" description="Basic and acidic residues" evidence="7">
    <location>
        <begin position="187"/>
        <end position="201"/>
    </location>
</feature>
<protein>
    <recommendedName>
        <fullName evidence="9">YetF C-terminal domain-containing protein</fullName>
    </recommendedName>
</protein>
<dbReference type="InterPro" id="IPR007353">
    <property type="entry name" value="DUF421"/>
</dbReference>
<reference evidence="11" key="1">
    <citation type="submission" date="2016-10" db="EMBL/GenBank/DDBJ databases">
        <authorList>
            <person name="Varghese N."/>
            <person name="Submissions S."/>
        </authorList>
    </citation>
    <scope>NUCLEOTIDE SEQUENCE [LARGE SCALE GENOMIC DNA]</scope>
    <source>
        <strain evidence="11">ATCC 35263</strain>
    </source>
</reference>
<dbReference type="Gene3D" id="3.30.240.20">
    <property type="entry name" value="bsu07140 like domains"/>
    <property type="match status" value="1"/>
</dbReference>
<keyword evidence="11" id="KW-1185">Reference proteome</keyword>
<comment type="subcellular location">
    <subcellularLocation>
        <location evidence="1">Cell membrane</location>
        <topology evidence="1">Multi-pass membrane protein</topology>
    </subcellularLocation>
</comment>
<evidence type="ECO:0000256" key="5">
    <source>
        <dbReference type="ARBA" id="ARBA00022989"/>
    </source>
</evidence>
<dbReference type="PANTHER" id="PTHR34582:SF6">
    <property type="entry name" value="UPF0702 TRANSMEMBRANE PROTEIN YCAP"/>
    <property type="match status" value="1"/>
</dbReference>
<feature type="domain" description="YetF C-terminal" evidence="9">
    <location>
        <begin position="119"/>
        <end position="183"/>
    </location>
</feature>
<gene>
    <name evidence="10" type="ORF">SAMN02745716_0327</name>
</gene>
<name>A0A1H6FI14_THEAL</name>
<feature type="region of interest" description="Disordered" evidence="7">
    <location>
        <begin position="186"/>
        <end position="213"/>
    </location>
</feature>
<feature type="transmembrane region" description="Helical" evidence="8">
    <location>
        <begin position="36"/>
        <end position="58"/>
    </location>
</feature>
<feature type="transmembrane region" description="Helical" evidence="8">
    <location>
        <begin position="95"/>
        <end position="117"/>
    </location>
</feature>
<dbReference type="AlphaFoldDB" id="A0A1H6FI14"/>
<dbReference type="Pfam" id="PF04239">
    <property type="entry name" value="DUF421"/>
    <property type="match status" value="1"/>
</dbReference>
<feature type="region of interest" description="Disordered" evidence="7">
    <location>
        <begin position="1"/>
        <end position="22"/>
    </location>
</feature>
<evidence type="ECO:0000256" key="3">
    <source>
        <dbReference type="ARBA" id="ARBA00022475"/>
    </source>
</evidence>
<dbReference type="EMBL" id="FNWJ01000001">
    <property type="protein sequence ID" value="SEH10471.1"/>
    <property type="molecule type" value="Genomic_DNA"/>
</dbReference>
<keyword evidence="4 8" id="KW-0812">Transmembrane</keyword>
<sequence>MGRPSEQARRAGSRSGFAKRGSVQGDPITVAATDTAFGWLVVHVTRPLVVFAFLVLALRLGGKRELAQASVLDLAVLLIVSEALQNSIIGSDTSLQGGLVAAGTLFATNYAFARLLYRSPRARRLLEGTPRVLVEDGKILVEACRREAITEDELRSIARESGFERLEDVGLMVLEPNGHISVMGPRAAEHWRRQHPRADRGRRTRRRRPGAKE</sequence>
<evidence type="ECO:0000313" key="11">
    <source>
        <dbReference type="Proteomes" id="UP000222056"/>
    </source>
</evidence>
<keyword evidence="6 8" id="KW-0472">Membrane</keyword>
<evidence type="ECO:0000256" key="2">
    <source>
        <dbReference type="ARBA" id="ARBA00006448"/>
    </source>
</evidence>
<keyword evidence="3" id="KW-1003">Cell membrane</keyword>
<accession>A0A1H6FI14</accession>
<evidence type="ECO:0000313" key="10">
    <source>
        <dbReference type="EMBL" id="SEH10471.1"/>
    </source>
</evidence>
<dbReference type="OrthoDB" id="9793799at2"/>